<dbReference type="Proteomes" id="UP000660729">
    <property type="component" value="Unassembled WGS sequence"/>
</dbReference>
<sequence length="257" mass="28887">MWSSSWLLLTLSFLTPNLANAKDSLRITYPTTPQQYRLFGKPTFFFDSTWPNITLELWQGADDEGRTDMEYLLRGVSSSVYTNYTWTPRLINQNFTRDVPFHLFLYATNKYPNCTECSSNSSDFTIITESDQEAGQRKALRIGLGVGLGVGIPVVAGLAGFATWFYMRRKRQHDDSSSQSMPLRSPHDDWTRSPGTALSAPVYVNGFDHKTTTLESGGGQFNELPLNHMSAPVEAPHDRERQELPGSEMGMDVAKGR</sequence>
<reference evidence="4" key="1">
    <citation type="submission" date="2020-04" db="EMBL/GenBank/DDBJ databases">
        <title>Draft genome resource of the tomato pathogen Pseudocercospora fuligena.</title>
        <authorList>
            <person name="Zaccaron A."/>
        </authorList>
    </citation>
    <scope>NUCLEOTIDE SEQUENCE</scope>
    <source>
        <strain evidence="4">PF001</strain>
    </source>
</reference>
<organism evidence="4 5">
    <name type="scientific">Pseudocercospora fuligena</name>
    <dbReference type="NCBI Taxonomy" id="685502"/>
    <lineage>
        <taxon>Eukaryota</taxon>
        <taxon>Fungi</taxon>
        <taxon>Dikarya</taxon>
        <taxon>Ascomycota</taxon>
        <taxon>Pezizomycotina</taxon>
        <taxon>Dothideomycetes</taxon>
        <taxon>Dothideomycetidae</taxon>
        <taxon>Mycosphaerellales</taxon>
        <taxon>Mycosphaerellaceae</taxon>
        <taxon>Pseudocercospora</taxon>
    </lineage>
</organism>
<keyword evidence="2" id="KW-0472">Membrane</keyword>
<evidence type="ECO:0000313" key="4">
    <source>
        <dbReference type="EMBL" id="KAF7193300.1"/>
    </source>
</evidence>
<gene>
    <name evidence="4" type="ORF">HII31_05394</name>
</gene>
<keyword evidence="3" id="KW-0732">Signal</keyword>
<feature type="transmembrane region" description="Helical" evidence="2">
    <location>
        <begin position="142"/>
        <end position="167"/>
    </location>
</feature>
<evidence type="ECO:0008006" key="6">
    <source>
        <dbReference type="Google" id="ProtNLM"/>
    </source>
</evidence>
<proteinExistence type="predicted"/>
<evidence type="ECO:0000313" key="5">
    <source>
        <dbReference type="Proteomes" id="UP000660729"/>
    </source>
</evidence>
<feature type="signal peptide" evidence="3">
    <location>
        <begin position="1"/>
        <end position="21"/>
    </location>
</feature>
<evidence type="ECO:0000256" key="1">
    <source>
        <dbReference type="SAM" id="MobiDB-lite"/>
    </source>
</evidence>
<evidence type="ECO:0000256" key="3">
    <source>
        <dbReference type="SAM" id="SignalP"/>
    </source>
</evidence>
<comment type="caution">
    <text evidence="4">The sequence shown here is derived from an EMBL/GenBank/DDBJ whole genome shotgun (WGS) entry which is preliminary data.</text>
</comment>
<evidence type="ECO:0000256" key="2">
    <source>
        <dbReference type="SAM" id="Phobius"/>
    </source>
</evidence>
<feature type="region of interest" description="Disordered" evidence="1">
    <location>
        <begin position="232"/>
        <end position="257"/>
    </location>
</feature>
<dbReference type="AlphaFoldDB" id="A0A8H6VIX3"/>
<keyword evidence="2" id="KW-0812">Transmembrane</keyword>
<dbReference type="EMBL" id="JABCIY010000090">
    <property type="protein sequence ID" value="KAF7193300.1"/>
    <property type="molecule type" value="Genomic_DNA"/>
</dbReference>
<accession>A0A8H6VIX3</accession>
<keyword evidence="2" id="KW-1133">Transmembrane helix</keyword>
<feature type="chain" id="PRO_5034067857" description="Mid2 domain-containing protein" evidence="3">
    <location>
        <begin position="22"/>
        <end position="257"/>
    </location>
</feature>
<dbReference type="OrthoDB" id="10326070at2759"/>
<keyword evidence="5" id="KW-1185">Reference proteome</keyword>
<protein>
    <recommendedName>
        <fullName evidence="6">Mid2 domain-containing protein</fullName>
    </recommendedName>
</protein>
<name>A0A8H6VIX3_9PEZI</name>